<reference evidence="2" key="2">
    <citation type="submission" date="2019-01" db="EMBL/GenBank/DDBJ databases">
        <authorList>
            <person name="Graves T."/>
            <person name="Eichler E.E."/>
            <person name="Wilson R.K."/>
        </authorList>
    </citation>
    <scope>NUCLEOTIDE SEQUENCE [LARGE SCALE GENOMIC DNA]</scope>
    <source>
        <strain evidence="2">17573</strain>
    </source>
</reference>
<dbReference type="VEuPathDB" id="HostDB:ENSMMUG00000050284"/>
<protein>
    <submittedName>
        <fullName evidence="2">Uncharacterized protein</fullName>
    </submittedName>
</protein>
<dbReference type="GO" id="GO:0005794">
    <property type="term" value="C:Golgi apparatus"/>
    <property type="evidence" value="ECO:0007669"/>
    <property type="project" value="InterPro"/>
</dbReference>
<dbReference type="SMR" id="A0A5F7Z9M3"/>
<accession>A0A5F7Z9M3</accession>
<dbReference type="InterPro" id="IPR024858">
    <property type="entry name" value="GOLGA"/>
</dbReference>
<dbReference type="InParanoid" id="A0A5F7Z9M3"/>
<dbReference type="GeneTree" id="ENSGT00530000062932"/>
<dbReference type="STRING" id="9544.ENSMMUP00000062292"/>
<evidence type="ECO:0000313" key="2">
    <source>
        <dbReference type="Ensembl" id="ENSMMUP00000062292.1"/>
    </source>
</evidence>
<dbReference type="Proteomes" id="UP000006718">
    <property type="component" value="Chromosome 7"/>
</dbReference>
<reference evidence="3" key="1">
    <citation type="journal article" date="2007" name="Science">
        <title>Evolutionary and biomedical insights from the rhesus macaque genome.</title>
        <authorList>
            <person name="Gibbs R.A."/>
            <person name="Rogers J."/>
            <person name="Katze M.G."/>
            <person name="Bumgarner R."/>
            <person name="Weinstock G.M."/>
            <person name="Mardis E.R."/>
            <person name="Remington K.A."/>
            <person name="Strausberg R.L."/>
            <person name="Venter J.C."/>
            <person name="Wilson R.K."/>
            <person name="Batzer M.A."/>
            <person name="Bustamante C.D."/>
            <person name="Eichler E.E."/>
            <person name="Hahn M.W."/>
            <person name="Hardison R.C."/>
            <person name="Makova K.D."/>
            <person name="Miller W."/>
            <person name="Milosavljevic A."/>
            <person name="Palermo R.E."/>
            <person name="Siepel A."/>
            <person name="Sikela J.M."/>
            <person name="Attaway T."/>
            <person name="Bell S."/>
            <person name="Bernard K.E."/>
            <person name="Buhay C.J."/>
            <person name="Chandrabose M.N."/>
            <person name="Dao M."/>
            <person name="Davis C."/>
            <person name="Delehaunty K.D."/>
            <person name="Ding Y."/>
            <person name="Dinh H.H."/>
            <person name="Dugan-Rocha S."/>
            <person name="Fulton L.A."/>
            <person name="Gabisi R.A."/>
            <person name="Garner T.T."/>
            <person name="Godfrey J."/>
            <person name="Hawes A.C."/>
            <person name="Hernandez J."/>
            <person name="Hines S."/>
            <person name="Holder M."/>
            <person name="Hume J."/>
            <person name="Jhangiani S.N."/>
            <person name="Joshi V."/>
            <person name="Khan Z.M."/>
            <person name="Kirkness E.F."/>
            <person name="Cree A."/>
            <person name="Fowler R.G."/>
            <person name="Lee S."/>
            <person name="Lewis L.R."/>
            <person name="Li Z."/>
            <person name="Liu Y.-S."/>
            <person name="Moore S.M."/>
            <person name="Muzny D."/>
            <person name="Nazareth L.V."/>
            <person name="Ngo D.N."/>
            <person name="Okwuonu G.O."/>
            <person name="Pai G."/>
            <person name="Parker D."/>
            <person name="Paul H.A."/>
            <person name="Pfannkoch C."/>
            <person name="Pohl C.S."/>
            <person name="Rogers Y.-H.C."/>
            <person name="Ruiz S.J."/>
            <person name="Sabo A."/>
            <person name="Santibanez J."/>
            <person name="Schneider B.W."/>
            <person name="Smith S.M."/>
            <person name="Sodergren E."/>
            <person name="Svatek A.F."/>
            <person name="Utterback T.R."/>
            <person name="Vattathil S."/>
            <person name="Warren W."/>
            <person name="White C.S."/>
            <person name="Chinwalla A.T."/>
            <person name="Feng Y."/>
            <person name="Halpern A.L."/>
            <person name="Hillier L.W."/>
            <person name="Huang X."/>
            <person name="Minx P."/>
            <person name="Nelson J.O."/>
            <person name="Pepin K.H."/>
            <person name="Qin X."/>
            <person name="Sutton G.G."/>
            <person name="Venter E."/>
            <person name="Walenz B.P."/>
            <person name="Wallis J.W."/>
            <person name="Worley K.C."/>
            <person name="Yang S.-P."/>
            <person name="Jones S.M."/>
            <person name="Marra M.A."/>
            <person name="Rocchi M."/>
            <person name="Schein J.E."/>
            <person name="Baertsch R."/>
            <person name="Clarke L."/>
            <person name="Csuros M."/>
            <person name="Glasscock J."/>
            <person name="Harris R.A."/>
            <person name="Havlak P."/>
            <person name="Jackson A.R."/>
            <person name="Jiang H."/>
            <person name="Liu Y."/>
            <person name="Messina D.N."/>
            <person name="Shen Y."/>
            <person name="Song H.X.-Z."/>
            <person name="Wylie T."/>
            <person name="Zhang L."/>
            <person name="Birney E."/>
            <person name="Han K."/>
            <person name="Konkel M.K."/>
            <person name="Lee J."/>
            <person name="Smit A.F.A."/>
            <person name="Ullmer B."/>
            <person name="Wang H."/>
            <person name="Xing J."/>
            <person name="Burhans R."/>
            <person name="Cheng Z."/>
            <person name="Karro J.E."/>
            <person name="Ma J."/>
            <person name="Raney B."/>
            <person name="She X."/>
            <person name="Cox M.J."/>
            <person name="Demuth J.P."/>
            <person name="Dumas L.J."/>
            <person name="Han S.-G."/>
            <person name="Hopkins J."/>
            <person name="Karimpour-Fard A."/>
            <person name="Kim Y.H."/>
            <person name="Pollack J.R."/>
            <person name="Vinar T."/>
            <person name="Addo-Quaye C."/>
            <person name="Degenhardt J."/>
            <person name="Denby A."/>
            <person name="Hubisz M.J."/>
            <person name="Indap A."/>
            <person name="Kosiol C."/>
            <person name="Lahn B.T."/>
            <person name="Lawson H.A."/>
            <person name="Marklein A."/>
            <person name="Nielsen R."/>
            <person name="Vallender E.J."/>
            <person name="Clark A.G."/>
            <person name="Ferguson B."/>
            <person name="Hernandez R.D."/>
            <person name="Hirani K."/>
            <person name="Kehrer-Sawatzki H."/>
            <person name="Kolb J."/>
            <person name="Patil S."/>
            <person name="Pu L.-L."/>
            <person name="Ren Y."/>
            <person name="Smith D.G."/>
            <person name="Wheeler D.A."/>
            <person name="Schenck I."/>
            <person name="Ball E.V."/>
            <person name="Chen R."/>
            <person name="Cooper D.N."/>
            <person name="Giardine B."/>
            <person name="Hsu F."/>
            <person name="Kent W.J."/>
            <person name="Lesk A."/>
            <person name="Nelson D.L."/>
            <person name="O'brien W.E."/>
            <person name="Pruefer K."/>
            <person name="Stenson P.D."/>
            <person name="Wallace J.C."/>
            <person name="Ke H."/>
            <person name="Liu X.-M."/>
            <person name="Wang P."/>
            <person name="Xiang A.P."/>
            <person name="Yang F."/>
            <person name="Barber G.P."/>
            <person name="Haussler D."/>
            <person name="Karolchik D."/>
            <person name="Kern A.D."/>
            <person name="Kuhn R.M."/>
            <person name="Smith K.E."/>
            <person name="Zwieg A.S."/>
        </authorList>
    </citation>
    <scope>NUCLEOTIDE SEQUENCE [LARGE SCALE GENOMIC DNA]</scope>
    <source>
        <strain evidence="3">17573</strain>
    </source>
</reference>
<name>A0A5F7Z9M3_MACMU</name>
<reference evidence="2" key="3">
    <citation type="submission" date="2025-08" db="UniProtKB">
        <authorList>
            <consortium name="Ensembl"/>
        </authorList>
    </citation>
    <scope>IDENTIFICATION</scope>
    <source>
        <strain evidence="2">17573</strain>
    </source>
</reference>
<organism evidence="2 3">
    <name type="scientific">Macaca mulatta</name>
    <name type="common">Rhesus macaque</name>
    <dbReference type="NCBI Taxonomy" id="9544"/>
    <lineage>
        <taxon>Eukaryota</taxon>
        <taxon>Metazoa</taxon>
        <taxon>Chordata</taxon>
        <taxon>Craniata</taxon>
        <taxon>Vertebrata</taxon>
        <taxon>Euteleostomi</taxon>
        <taxon>Mammalia</taxon>
        <taxon>Eutheria</taxon>
        <taxon>Euarchontoglires</taxon>
        <taxon>Primates</taxon>
        <taxon>Haplorrhini</taxon>
        <taxon>Catarrhini</taxon>
        <taxon>Cercopithecidae</taxon>
        <taxon>Cercopithecinae</taxon>
        <taxon>Macaca</taxon>
    </lineage>
</organism>
<dbReference type="Ensembl" id="ENSMMUT00000088806.1">
    <property type="protein sequence ID" value="ENSMMUP00000062292.1"/>
    <property type="gene ID" value="ENSMMUG00000050284.1"/>
</dbReference>
<sequence>MFSLPLPIILSNSSSLHAPQSRNQEPEVALDSSSTTINQLYENIESLKQQKKQVEHQLEEEKKANNDIHKAQTEQLETINILTLEKADLKTTLYHTKRAARHFEEESKDLAGCLQYSLQHIQELERALSAVSTQQREEDRVSPTSCPIPWQPGFPDGGESIKVPSAGCSVLPRRQHAHFLLLLCVVVRGSLGLSQLLWVSWGHCGEQALDAELRGQVPALPLPGCGLGQVLGGILGTGTVKVQKSIFSMLPFL</sequence>
<keyword evidence="1" id="KW-0175">Coiled coil</keyword>
<dbReference type="PANTHER" id="PTHR10881">
    <property type="entry name" value="GOLGIN SUBFAMILY A MEMBER-RELATED"/>
    <property type="match status" value="1"/>
</dbReference>
<keyword evidence="3" id="KW-1185">Reference proteome</keyword>
<dbReference type="PANTHER" id="PTHR10881:SF44">
    <property type="entry name" value="GOLGIN SUBFAMILY A MEMBER 6A-RELATED"/>
    <property type="match status" value="1"/>
</dbReference>
<feature type="coiled-coil region" evidence="1">
    <location>
        <begin position="30"/>
        <end position="74"/>
    </location>
</feature>
<evidence type="ECO:0000313" key="3">
    <source>
        <dbReference type="Proteomes" id="UP000006718"/>
    </source>
</evidence>
<reference evidence="2" key="4">
    <citation type="submission" date="2025-09" db="UniProtKB">
        <authorList>
            <consortium name="Ensembl"/>
        </authorList>
    </citation>
    <scope>IDENTIFICATION</scope>
    <source>
        <strain evidence="2">17573</strain>
    </source>
</reference>
<dbReference type="Bgee" id="ENSMMUG00000050284">
    <property type="expression patterns" value="Expressed in spermatid and 19 other cell types or tissues"/>
</dbReference>
<dbReference type="PaxDb" id="9544-ENSMMUP00000011734"/>
<evidence type="ECO:0000256" key="1">
    <source>
        <dbReference type="SAM" id="Coils"/>
    </source>
</evidence>
<proteinExistence type="predicted"/>
<dbReference type="AlphaFoldDB" id="A0A5F7Z9M3"/>